<dbReference type="InterPro" id="IPR052917">
    <property type="entry name" value="Stress-Dev_Protein"/>
</dbReference>
<protein>
    <submittedName>
        <fullName evidence="2">Pyridoxamine 5'-phosphate oxidase family protein</fullName>
    </submittedName>
</protein>
<name>A0ABY8EGB7_9FIRM</name>
<feature type="domain" description="Pyridoxamine 5'-phosphate oxidase N-terminal" evidence="1">
    <location>
        <begin position="2"/>
        <end position="91"/>
    </location>
</feature>
<dbReference type="SUPFAM" id="SSF50475">
    <property type="entry name" value="FMN-binding split barrel"/>
    <property type="match status" value="1"/>
</dbReference>
<proteinExistence type="predicted"/>
<dbReference type="PANTHER" id="PTHR34818:SF1">
    <property type="entry name" value="PROTEIN BLI-3"/>
    <property type="match status" value="1"/>
</dbReference>
<dbReference type="EMBL" id="CP120733">
    <property type="protein sequence ID" value="WFD11821.1"/>
    <property type="molecule type" value="Genomic_DNA"/>
</dbReference>
<evidence type="ECO:0000259" key="1">
    <source>
        <dbReference type="Pfam" id="PF01243"/>
    </source>
</evidence>
<evidence type="ECO:0000313" key="3">
    <source>
        <dbReference type="Proteomes" id="UP001222800"/>
    </source>
</evidence>
<gene>
    <name evidence="2" type="ORF">P4S50_07015</name>
</gene>
<evidence type="ECO:0000313" key="2">
    <source>
        <dbReference type="EMBL" id="WFD11821.1"/>
    </source>
</evidence>
<dbReference type="Pfam" id="PF01243">
    <property type="entry name" value="PNPOx_N"/>
    <property type="match status" value="1"/>
</dbReference>
<dbReference type="InterPro" id="IPR011576">
    <property type="entry name" value="Pyridox_Oxase_N"/>
</dbReference>
<reference evidence="2 3" key="1">
    <citation type="submission" date="2023-03" db="EMBL/GenBank/DDBJ databases">
        <title>Complete genome sequence of Tepidibacter sp. SWIR-1, isolated from a deep-sea hydrothermal vent.</title>
        <authorList>
            <person name="Li X."/>
        </authorList>
    </citation>
    <scope>NUCLEOTIDE SEQUENCE [LARGE SCALE GENOMIC DNA]</scope>
    <source>
        <strain evidence="2 3">SWIR-1</strain>
    </source>
</reference>
<dbReference type="RefSeq" id="WP_277734006.1">
    <property type="nucleotide sequence ID" value="NZ_CP120733.1"/>
</dbReference>
<organism evidence="2 3">
    <name type="scientific">Tepidibacter hydrothermalis</name>
    <dbReference type="NCBI Taxonomy" id="3036126"/>
    <lineage>
        <taxon>Bacteria</taxon>
        <taxon>Bacillati</taxon>
        <taxon>Bacillota</taxon>
        <taxon>Clostridia</taxon>
        <taxon>Peptostreptococcales</taxon>
        <taxon>Peptostreptococcaceae</taxon>
        <taxon>Tepidibacter</taxon>
    </lineage>
</organism>
<keyword evidence="3" id="KW-1185">Reference proteome</keyword>
<dbReference type="PANTHER" id="PTHR34818">
    <property type="entry name" value="PROTEIN BLI-3"/>
    <property type="match status" value="1"/>
</dbReference>
<dbReference type="Proteomes" id="UP001222800">
    <property type="component" value="Chromosome"/>
</dbReference>
<dbReference type="InterPro" id="IPR012349">
    <property type="entry name" value="Split_barrel_FMN-bd"/>
</dbReference>
<accession>A0ABY8EGB7</accession>
<dbReference type="Gene3D" id="2.30.110.10">
    <property type="entry name" value="Electron Transport, Fmn-binding Protein, Chain A"/>
    <property type="match status" value="1"/>
</dbReference>
<sequence length="132" mass="15129">MEKVMNFLKENPVFYFATIEGDKPKVRPFGFSMEFDGKLYFGIGKHKQSFQQILLNPNIEICTCNQNGSWIRISGKVVVDDRVEALDAAFTEMPKLKQMYNEETKMVLGLLYIEDAVAEIADMAGNFEKFII</sequence>